<evidence type="ECO:0000313" key="2">
    <source>
        <dbReference type="Proteomes" id="UP001180020"/>
    </source>
</evidence>
<dbReference type="AlphaFoldDB" id="A0AAV9FLT6"/>
<dbReference type="Proteomes" id="UP001180020">
    <property type="component" value="Unassembled WGS sequence"/>
</dbReference>
<accession>A0AAV9FLT6</accession>
<dbReference type="EMBL" id="JAUJYO010000001">
    <property type="protein sequence ID" value="KAK1326531.1"/>
    <property type="molecule type" value="Genomic_DNA"/>
</dbReference>
<proteinExistence type="predicted"/>
<reference evidence="1" key="1">
    <citation type="journal article" date="2023" name="Nat. Commun.">
        <title>Diploid and tetraploid genomes of Acorus and the evolution of monocots.</title>
        <authorList>
            <person name="Ma L."/>
            <person name="Liu K.W."/>
            <person name="Li Z."/>
            <person name="Hsiao Y.Y."/>
            <person name="Qi Y."/>
            <person name="Fu T."/>
            <person name="Tang G.D."/>
            <person name="Zhang D."/>
            <person name="Sun W.H."/>
            <person name="Liu D.K."/>
            <person name="Li Y."/>
            <person name="Chen G.Z."/>
            <person name="Liu X.D."/>
            <person name="Liao X.Y."/>
            <person name="Jiang Y.T."/>
            <person name="Yu X."/>
            <person name="Hao Y."/>
            <person name="Huang J."/>
            <person name="Zhao X.W."/>
            <person name="Ke S."/>
            <person name="Chen Y.Y."/>
            <person name="Wu W.L."/>
            <person name="Hsu J.L."/>
            <person name="Lin Y.F."/>
            <person name="Huang M.D."/>
            <person name="Li C.Y."/>
            <person name="Huang L."/>
            <person name="Wang Z.W."/>
            <person name="Zhao X."/>
            <person name="Zhong W.Y."/>
            <person name="Peng D.H."/>
            <person name="Ahmad S."/>
            <person name="Lan S."/>
            <person name="Zhang J.S."/>
            <person name="Tsai W.C."/>
            <person name="Van de Peer Y."/>
            <person name="Liu Z.J."/>
        </authorList>
    </citation>
    <scope>NUCLEOTIDE SEQUENCE</scope>
    <source>
        <strain evidence="1">CP</strain>
    </source>
</reference>
<organism evidence="1 2">
    <name type="scientific">Acorus calamus</name>
    <name type="common">Sweet flag</name>
    <dbReference type="NCBI Taxonomy" id="4465"/>
    <lineage>
        <taxon>Eukaryota</taxon>
        <taxon>Viridiplantae</taxon>
        <taxon>Streptophyta</taxon>
        <taxon>Embryophyta</taxon>
        <taxon>Tracheophyta</taxon>
        <taxon>Spermatophyta</taxon>
        <taxon>Magnoliopsida</taxon>
        <taxon>Liliopsida</taxon>
        <taxon>Acoraceae</taxon>
        <taxon>Acorus</taxon>
    </lineage>
</organism>
<evidence type="ECO:0000313" key="1">
    <source>
        <dbReference type="EMBL" id="KAK1326531.1"/>
    </source>
</evidence>
<reference evidence="1" key="2">
    <citation type="submission" date="2023-06" db="EMBL/GenBank/DDBJ databases">
        <authorList>
            <person name="Ma L."/>
            <person name="Liu K.-W."/>
            <person name="Li Z."/>
            <person name="Hsiao Y.-Y."/>
            <person name="Qi Y."/>
            <person name="Fu T."/>
            <person name="Tang G."/>
            <person name="Zhang D."/>
            <person name="Sun W.-H."/>
            <person name="Liu D.-K."/>
            <person name="Li Y."/>
            <person name="Chen G.-Z."/>
            <person name="Liu X.-D."/>
            <person name="Liao X.-Y."/>
            <person name="Jiang Y.-T."/>
            <person name="Yu X."/>
            <person name="Hao Y."/>
            <person name="Huang J."/>
            <person name="Zhao X.-W."/>
            <person name="Ke S."/>
            <person name="Chen Y.-Y."/>
            <person name="Wu W.-L."/>
            <person name="Hsu J.-L."/>
            <person name="Lin Y.-F."/>
            <person name="Huang M.-D."/>
            <person name="Li C.-Y."/>
            <person name="Huang L."/>
            <person name="Wang Z.-W."/>
            <person name="Zhao X."/>
            <person name="Zhong W.-Y."/>
            <person name="Peng D.-H."/>
            <person name="Ahmad S."/>
            <person name="Lan S."/>
            <person name="Zhang J.-S."/>
            <person name="Tsai W.-C."/>
            <person name="Van De Peer Y."/>
            <person name="Liu Z.-J."/>
        </authorList>
    </citation>
    <scope>NUCLEOTIDE SEQUENCE</scope>
    <source>
        <strain evidence="1">CP</strain>
        <tissue evidence="1">Leaves</tissue>
    </source>
</reference>
<protein>
    <submittedName>
        <fullName evidence="1">Uncharacterized protein</fullName>
    </submittedName>
</protein>
<gene>
    <name evidence="1" type="ORF">QJS10_CPA01g02918</name>
</gene>
<name>A0AAV9FLT6_ACOCL</name>
<keyword evidence="2" id="KW-1185">Reference proteome</keyword>
<comment type="caution">
    <text evidence="1">The sequence shown here is derived from an EMBL/GenBank/DDBJ whole genome shotgun (WGS) entry which is preliminary data.</text>
</comment>
<dbReference type="PANTHER" id="PTHR33443:SF30">
    <property type="entry name" value="SARCOSINE DEHYDROGENASE-2C PROTEIN"/>
    <property type="match status" value="1"/>
</dbReference>
<dbReference type="InterPro" id="IPR053234">
    <property type="entry name" value="RPM1_Interactor"/>
</dbReference>
<dbReference type="PANTHER" id="PTHR33443">
    <property type="entry name" value="ZGC:112980"/>
    <property type="match status" value="1"/>
</dbReference>
<sequence length="73" mass="8498">MEDNEDDCVVLDFNPFNLVSKKNTLHNDEELSIISSKGPIANREWPHWRHLCDNLPFEMTSHEKCCKKVSVLV</sequence>